<gene>
    <name evidence="2" type="ORF">J0695_31415</name>
</gene>
<reference evidence="2" key="1">
    <citation type="submission" date="2021-03" db="EMBL/GenBank/DDBJ databases">
        <title>Streptomyces poriferae sp. nov., a novel marine sponge-derived Actinobacteria species with anti-MRSA activity.</title>
        <authorList>
            <person name="Sandoval-Powers M."/>
            <person name="Kralova S."/>
            <person name="Nguyen G.-S."/>
            <person name="Fawwal D."/>
            <person name="Degnes K."/>
            <person name="Klinkenberg G."/>
            <person name="Sletta H."/>
            <person name="Wentzel A."/>
            <person name="Liles M.R."/>
        </authorList>
    </citation>
    <scope>NUCLEOTIDE SEQUENCE</scope>
    <source>
        <strain evidence="2">DSM 41794</strain>
    </source>
</reference>
<feature type="domain" description="RHS protein conserved region" evidence="1">
    <location>
        <begin position="1"/>
        <end position="30"/>
    </location>
</feature>
<dbReference type="RefSeq" id="WP_206967825.1">
    <property type="nucleotide sequence ID" value="NZ_JAFLRJ010000375.1"/>
</dbReference>
<organism evidence="2 3">
    <name type="scientific">Streptomyces beijiangensis</name>
    <dbReference type="NCBI Taxonomy" id="163361"/>
    <lineage>
        <taxon>Bacteria</taxon>
        <taxon>Bacillati</taxon>
        <taxon>Actinomycetota</taxon>
        <taxon>Actinomycetes</taxon>
        <taxon>Kitasatosporales</taxon>
        <taxon>Streptomycetaceae</taxon>
        <taxon>Streptomyces</taxon>
    </lineage>
</organism>
<proteinExistence type="predicted"/>
<comment type="caution">
    <text evidence="2">The sequence shown here is derived from an EMBL/GenBank/DDBJ whole genome shotgun (WGS) entry which is preliminary data.</text>
</comment>
<dbReference type="InterPro" id="IPR050708">
    <property type="entry name" value="T6SS_VgrG/RHS"/>
</dbReference>
<dbReference type="PANTHER" id="PTHR32305">
    <property type="match status" value="1"/>
</dbReference>
<feature type="non-terminal residue" evidence="2">
    <location>
        <position position="1"/>
    </location>
</feature>
<dbReference type="PRINTS" id="PR00394">
    <property type="entry name" value="RHSPROTEIN"/>
</dbReference>
<evidence type="ECO:0000313" key="2">
    <source>
        <dbReference type="EMBL" id="MBO0516249.1"/>
    </source>
</evidence>
<dbReference type="Pfam" id="PF03527">
    <property type="entry name" value="RHS"/>
    <property type="match status" value="1"/>
</dbReference>
<dbReference type="AlphaFoldDB" id="A0A939FDS1"/>
<evidence type="ECO:0000259" key="1">
    <source>
        <dbReference type="Pfam" id="PF03527"/>
    </source>
</evidence>
<protein>
    <submittedName>
        <fullName evidence="2">RHS domain-containing protein</fullName>
    </submittedName>
</protein>
<dbReference type="EMBL" id="JAFLRJ010000375">
    <property type="protein sequence ID" value="MBO0516249.1"/>
    <property type="molecule type" value="Genomic_DNA"/>
</dbReference>
<dbReference type="PANTHER" id="PTHR32305:SF15">
    <property type="entry name" value="PROTEIN RHSA-RELATED"/>
    <property type="match status" value="1"/>
</dbReference>
<dbReference type="Gene3D" id="2.180.10.10">
    <property type="entry name" value="RHS repeat-associated core"/>
    <property type="match status" value="1"/>
</dbReference>
<dbReference type="InterPro" id="IPR001826">
    <property type="entry name" value="RHS"/>
</dbReference>
<keyword evidence="3" id="KW-1185">Reference proteome</keyword>
<dbReference type="NCBIfam" id="TIGR03696">
    <property type="entry name" value="Rhs_assc_core"/>
    <property type="match status" value="1"/>
</dbReference>
<dbReference type="InterPro" id="IPR022385">
    <property type="entry name" value="Rhs_assc_core"/>
</dbReference>
<name>A0A939FDS1_9ACTN</name>
<dbReference type="Proteomes" id="UP000664167">
    <property type="component" value="Unassembled WGS sequence"/>
</dbReference>
<evidence type="ECO:0000313" key="3">
    <source>
        <dbReference type="Proteomes" id="UP000664167"/>
    </source>
</evidence>
<accession>A0A939FDS1</accession>
<sequence length="242" mass="27158">VTDLVGAPTELVDEHGDIAWRSRSTLWGATVWSRAATAYTPLRFPGQYFDPETGLHYNYFRHYDPETARYLTPDPLGLAPAPNPLGYVRNPHLWTDPLGLSECTDDDVVTVYRKQTDHPLSQRVHIGDNGEVTITGDGKLYLNMSGDLRHTTEFRGEDGQIVSFDVPREYRDSLRDDAIPQNRDDHPDGASFTRQEWKQLLQEYPEISDPTKGTDLYGISGKLLDGLRGHIIPGSGHVVQEG</sequence>